<feature type="transmembrane region" description="Helical" evidence="2">
    <location>
        <begin position="97"/>
        <end position="118"/>
    </location>
</feature>
<accession>A0A2S5VXJ5</accession>
<proteinExistence type="predicted"/>
<dbReference type="InterPro" id="IPR053824">
    <property type="entry name" value="DUF7010"/>
</dbReference>
<reference evidence="3 4" key="1">
    <citation type="submission" date="2018-02" db="EMBL/GenBank/DDBJ databases">
        <title>Bacteriophage NCPPB3778 and a type I-E CRISPR drive the evolution of the US Biological Select Agent, Rathayibacter toxicus.</title>
        <authorList>
            <person name="Davis E.W.II."/>
            <person name="Tabima J.F."/>
            <person name="Weisberg A.J."/>
            <person name="Lopes L.D."/>
            <person name="Wiseman M.S."/>
            <person name="Wiseman M.S."/>
            <person name="Pupko T."/>
            <person name="Belcher M.S."/>
            <person name="Sechler A.J."/>
            <person name="Tancos M.A."/>
            <person name="Schroeder B.K."/>
            <person name="Murray T.D."/>
            <person name="Luster D.G."/>
            <person name="Schneider W.L."/>
            <person name="Rogers E."/>
            <person name="Andreote F.D."/>
            <person name="Grunwald N.J."/>
            <person name="Putnam M.L."/>
            <person name="Chang J.H."/>
        </authorList>
    </citation>
    <scope>NUCLEOTIDE SEQUENCE [LARGE SCALE GENOMIC DNA]</scope>
    <source>
        <strain evidence="3 4">AY1B3</strain>
    </source>
</reference>
<organism evidence="3 4">
    <name type="scientific">Clavibacter michiganensis</name>
    <dbReference type="NCBI Taxonomy" id="28447"/>
    <lineage>
        <taxon>Bacteria</taxon>
        <taxon>Bacillati</taxon>
        <taxon>Actinomycetota</taxon>
        <taxon>Actinomycetes</taxon>
        <taxon>Micrococcales</taxon>
        <taxon>Microbacteriaceae</taxon>
        <taxon>Clavibacter</taxon>
    </lineage>
</organism>
<feature type="transmembrane region" description="Helical" evidence="2">
    <location>
        <begin position="155"/>
        <end position="174"/>
    </location>
</feature>
<protein>
    <submittedName>
        <fullName evidence="3">Uncharacterized protein</fullName>
    </submittedName>
</protein>
<feature type="transmembrane region" description="Helical" evidence="2">
    <location>
        <begin position="63"/>
        <end position="85"/>
    </location>
</feature>
<keyword evidence="2" id="KW-0472">Membrane</keyword>
<keyword evidence="2" id="KW-1133">Transmembrane helix</keyword>
<comment type="caution">
    <text evidence="3">The sequence shown here is derived from an EMBL/GenBank/DDBJ whole genome shotgun (WGS) entry which is preliminary data.</text>
</comment>
<evidence type="ECO:0000256" key="2">
    <source>
        <dbReference type="SAM" id="Phobius"/>
    </source>
</evidence>
<feature type="region of interest" description="Disordered" evidence="1">
    <location>
        <begin position="14"/>
        <end position="34"/>
    </location>
</feature>
<evidence type="ECO:0000313" key="3">
    <source>
        <dbReference type="EMBL" id="PPF71028.1"/>
    </source>
</evidence>
<dbReference type="Proteomes" id="UP000239241">
    <property type="component" value="Unassembled WGS sequence"/>
</dbReference>
<name>A0A2S5VXJ5_9MICO</name>
<feature type="transmembrane region" description="Helical" evidence="2">
    <location>
        <begin position="180"/>
        <end position="199"/>
    </location>
</feature>
<dbReference type="AlphaFoldDB" id="A0A2S5VXJ5"/>
<feature type="transmembrane region" description="Helical" evidence="2">
    <location>
        <begin position="130"/>
        <end position="148"/>
    </location>
</feature>
<evidence type="ECO:0000256" key="1">
    <source>
        <dbReference type="SAM" id="MobiDB-lite"/>
    </source>
</evidence>
<keyword evidence="2" id="KW-0812">Transmembrane</keyword>
<dbReference type="EMBL" id="PSXY01000002">
    <property type="protein sequence ID" value="PPF71028.1"/>
    <property type="molecule type" value="Genomic_DNA"/>
</dbReference>
<evidence type="ECO:0000313" key="4">
    <source>
        <dbReference type="Proteomes" id="UP000239241"/>
    </source>
</evidence>
<gene>
    <name evidence="3" type="ORF">C5E16_01915</name>
</gene>
<dbReference type="Pfam" id="PF22765">
    <property type="entry name" value="DUF7010"/>
    <property type="match status" value="1"/>
</dbReference>
<sequence length="203" mass="21270">MRGSGAVASIEPRSYTRPMEQGTRTDRAGTPPRFVDPRRIGALAGLVGAATFVFSYAGGLDDAAAVVVKVLVVVIVVATLGMLFVRPRGLGRFVPPSRVAIGVYLLCVVGELALIRVGTDALVDAGRDELRPALIVLVVGLHFLPFAWAFHERMFTWLGAMLVVLGTVGLLTAAAELVAVIAGLAMGGMLLAYALGLFARRAG</sequence>
<feature type="transmembrane region" description="Helical" evidence="2">
    <location>
        <begin position="40"/>
        <end position="57"/>
    </location>
</feature>